<keyword evidence="4" id="KW-0862">Zinc</keyword>
<evidence type="ECO:0000313" key="6">
    <source>
        <dbReference type="EMBL" id="NYB72926.1"/>
    </source>
</evidence>
<evidence type="ECO:0000313" key="7">
    <source>
        <dbReference type="Proteomes" id="UP000611629"/>
    </source>
</evidence>
<evidence type="ECO:0000256" key="3">
    <source>
        <dbReference type="ARBA" id="ARBA00022723"/>
    </source>
</evidence>
<comment type="cofactor">
    <cofactor evidence="1">
        <name>Zn(2+)</name>
        <dbReference type="ChEBI" id="CHEBI:29105"/>
    </cofactor>
</comment>
<dbReference type="SUPFAM" id="SSF50447">
    <property type="entry name" value="Translation proteins"/>
    <property type="match status" value="1"/>
</dbReference>
<feature type="domain" description="Alanyl-transfer RNA synthetases family profile" evidence="5">
    <location>
        <begin position="1"/>
        <end position="221"/>
    </location>
</feature>
<dbReference type="InterPro" id="IPR051335">
    <property type="entry name" value="Alanyl-tRNA_Editing_Enzymes"/>
</dbReference>
<dbReference type="Gene3D" id="3.30.980.10">
    <property type="entry name" value="Threonyl-trna Synthetase, Chain A, domain 2"/>
    <property type="match status" value="1"/>
</dbReference>
<dbReference type="RefSeq" id="WP_179236596.1">
    <property type="nucleotide sequence ID" value="NZ_JACBNQ010000001.1"/>
</dbReference>
<dbReference type="GO" id="GO:0046872">
    <property type="term" value="F:metal ion binding"/>
    <property type="evidence" value="ECO:0007669"/>
    <property type="project" value="UniProtKB-KW"/>
</dbReference>
<dbReference type="AlphaFoldDB" id="A0A974BHF4"/>
<dbReference type="SUPFAM" id="SSF55186">
    <property type="entry name" value="ThrRS/AlaRS common domain"/>
    <property type="match status" value="1"/>
</dbReference>
<dbReference type="InterPro" id="IPR009000">
    <property type="entry name" value="Transl_B-barrel_sf"/>
</dbReference>
<dbReference type="Proteomes" id="UP000611629">
    <property type="component" value="Unassembled WGS sequence"/>
</dbReference>
<accession>A0A974BHF4</accession>
<dbReference type="Gene3D" id="2.40.30.130">
    <property type="match status" value="1"/>
</dbReference>
<dbReference type="GO" id="GO:0005737">
    <property type="term" value="C:cytoplasm"/>
    <property type="evidence" value="ECO:0007669"/>
    <property type="project" value="UniProtKB-SubCell"/>
</dbReference>
<dbReference type="PROSITE" id="PS50860">
    <property type="entry name" value="AA_TRNA_LIGASE_II_ALA"/>
    <property type="match status" value="1"/>
</dbReference>
<dbReference type="PANTHER" id="PTHR43462">
    <property type="entry name" value="ALANYL-TRNA EDITING PROTEIN"/>
    <property type="match status" value="1"/>
</dbReference>
<dbReference type="SMART" id="SM00863">
    <property type="entry name" value="tRNA_SAD"/>
    <property type="match status" value="1"/>
</dbReference>
<dbReference type="GO" id="GO:0004813">
    <property type="term" value="F:alanine-tRNA ligase activity"/>
    <property type="evidence" value="ECO:0007669"/>
    <property type="project" value="InterPro"/>
</dbReference>
<sequence length="395" mass="44711">MKTSEKIYRENSYLTSMESEVVSCVQKDDYYEVILDKTIFYPHMSGGQPKDEGTINGIKVIDVQERGEEIIHVLDEPVSGRASLSIDYGIRFDYMQQHTGQHILSYAIAQLYDGTTVGFHLSDNYTTIDIDKVLTDDMVVEAELLSNKIIYENKAMTADTYNYKEARELKLRKLPPELDNLRIVSIADYDAVACGGTHVKNTGEVGIIKITKTEKYKSGTRIEFLCGKRGLDDYINKNNELTKLSSMLTCRTDMLLDNIEKILTENKMIKKDYNLLTNELNEYKARELKNEAVIKGNIKFVFAKYNSDIKDLRYICSKITEDENYVSVLVSEKDNTCNLVMGQAKNLNLALKEVFEKCKGIINAKGGGNNYLLQGQGTALKGEECIESAKSILFN</sequence>
<evidence type="ECO:0000259" key="5">
    <source>
        <dbReference type="PROSITE" id="PS50860"/>
    </source>
</evidence>
<keyword evidence="3" id="KW-0479">Metal-binding</keyword>
<dbReference type="Gene3D" id="3.10.310.40">
    <property type="match status" value="1"/>
</dbReference>
<dbReference type="GO" id="GO:0003676">
    <property type="term" value="F:nucleic acid binding"/>
    <property type="evidence" value="ECO:0007669"/>
    <property type="project" value="InterPro"/>
</dbReference>
<reference evidence="6" key="1">
    <citation type="submission" date="2020-07" db="EMBL/GenBank/DDBJ databases">
        <title>Genomic analysis of a strain of Sedimentibacter Hydroxybenzoicus DSM7310.</title>
        <authorList>
            <person name="Ma S."/>
        </authorList>
    </citation>
    <scope>NUCLEOTIDE SEQUENCE</scope>
    <source>
        <strain evidence="6">DSM 7310</strain>
    </source>
</reference>
<protein>
    <recommendedName>
        <fullName evidence="5">Alanyl-transfer RNA synthetases family profile domain-containing protein</fullName>
    </recommendedName>
</protein>
<dbReference type="Pfam" id="PF07973">
    <property type="entry name" value="tRNA_SAD"/>
    <property type="match status" value="1"/>
</dbReference>
<dbReference type="PANTHER" id="PTHR43462:SF1">
    <property type="entry name" value="ALANYL-TRNA EDITING PROTEIN AARSD1"/>
    <property type="match status" value="1"/>
</dbReference>
<evidence type="ECO:0000256" key="1">
    <source>
        <dbReference type="ARBA" id="ARBA00001947"/>
    </source>
</evidence>
<name>A0A974BHF4_SEDHY</name>
<dbReference type="EMBL" id="JACBNQ010000001">
    <property type="protein sequence ID" value="NYB72926.1"/>
    <property type="molecule type" value="Genomic_DNA"/>
</dbReference>
<comment type="subcellular location">
    <subcellularLocation>
        <location evidence="2">Cytoplasm</location>
    </subcellularLocation>
</comment>
<dbReference type="InterPro" id="IPR012947">
    <property type="entry name" value="tRNA_SAD"/>
</dbReference>
<gene>
    <name evidence="6" type="ORF">HZF24_02085</name>
</gene>
<comment type="caution">
    <text evidence="6">The sequence shown here is derived from an EMBL/GenBank/DDBJ whole genome shotgun (WGS) entry which is preliminary data.</text>
</comment>
<keyword evidence="7" id="KW-1185">Reference proteome</keyword>
<proteinExistence type="predicted"/>
<dbReference type="GO" id="GO:0006419">
    <property type="term" value="P:alanyl-tRNA aminoacylation"/>
    <property type="evidence" value="ECO:0007669"/>
    <property type="project" value="InterPro"/>
</dbReference>
<evidence type="ECO:0000256" key="4">
    <source>
        <dbReference type="ARBA" id="ARBA00022833"/>
    </source>
</evidence>
<evidence type="ECO:0000256" key="2">
    <source>
        <dbReference type="ARBA" id="ARBA00004496"/>
    </source>
</evidence>
<dbReference type="InterPro" id="IPR018163">
    <property type="entry name" value="Thr/Ala-tRNA-synth_IIc_edit"/>
</dbReference>
<organism evidence="6 7">
    <name type="scientific">Sedimentibacter hydroxybenzoicus DSM 7310</name>
    <dbReference type="NCBI Taxonomy" id="1123245"/>
    <lineage>
        <taxon>Bacteria</taxon>
        <taxon>Bacillati</taxon>
        <taxon>Bacillota</taxon>
        <taxon>Tissierellia</taxon>
        <taxon>Sedimentibacter</taxon>
    </lineage>
</organism>
<dbReference type="InterPro" id="IPR018165">
    <property type="entry name" value="Ala-tRNA-synth_IIc_core"/>
</dbReference>
<dbReference type="GO" id="GO:0002161">
    <property type="term" value="F:aminoacyl-tRNA deacylase activity"/>
    <property type="evidence" value="ECO:0007669"/>
    <property type="project" value="UniProtKB-ARBA"/>
</dbReference>
<dbReference type="GO" id="GO:0005524">
    <property type="term" value="F:ATP binding"/>
    <property type="evidence" value="ECO:0007669"/>
    <property type="project" value="InterPro"/>
</dbReference>